<comment type="cofactor">
    <cofactor evidence="1 11">
        <name>FAD</name>
        <dbReference type="ChEBI" id="CHEBI:57692"/>
    </cofactor>
</comment>
<accession>A0A6G1I424</accession>
<evidence type="ECO:0000256" key="7">
    <source>
        <dbReference type="ARBA" id="ARBA00023002"/>
    </source>
</evidence>
<evidence type="ECO:0000313" key="14">
    <source>
        <dbReference type="EMBL" id="KAF2402819.1"/>
    </source>
</evidence>
<dbReference type="Pfam" id="PF01494">
    <property type="entry name" value="FAD_binding_3"/>
    <property type="match status" value="1"/>
</dbReference>
<dbReference type="GO" id="GO:0071949">
    <property type="term" value="F:FAD binding"/>
    <property type="evidence" value="ECO:0007669"/>
    <property type="project" value="InterPro"/>
</dbReference>
<dbReference type="PANTHER" id="PTHR46028:SF2">
    <property type="entry name" value="KYNURENINE 3-MONOOXYGENASE"/>
    <property type="match status" value="1"/>
</dbReference>
<dbReference type="GO" id="GO:0043420">
    <property type="term" value="P:anthranilate metabolic process"/>
    <property type="evidence" value="ECO:0007669"/>
    <property type="project" value="UniProtKB-UniRule"/>
</dbReference>
<dbReference type="PANTHER" id="PTHR46028">
    <property type="entry name" value="KYNURENINE 3-MONOOXYGENASE"/>
    <property type="match status" value="1"/>
</dbReference>
<dbReference type="HAMAP" id="MF_01971">
    <property type="entry name" value="Kynurenine_monooxygenase"/>
    <property type="match status" value="1"/>
</dbReference>
<dbReference type="GO" id="GO:0006569">
    <property type="term" value="P:L-tryptophan catabolic process"/>
    <property type="evidence" value="ECO:0007669"/>
    <property type="project" value="UniProtKB-UniRule"/>
</dbReference>
<sequence length="504" mass="56826">MVSQKKTIVVGAGPVGSLAALYAANRGDDVEVYELRGDPRDPSTVPLNFTKSINLALSERGINAMRNAAHPGLLDAVLAETIPMHSRMIHGQEGGQLLEEAQAYDVHGRLLRAVDRAGLSKCLLDELDRMPNIKFFFNHKLVGADFRRKLAWFERKIPKSQDLLSNPSQPGSGTEKNELEVSFDFMIGADGAHSAVRYHLMKYTRMSYQQEYIDALWCEFQISPAKTTNGDDFKISPNHFHIWPGGDFMFIAIPSLDKTFTSTLFLPQAKFDELDGTPDVLVPFFKANFPGVVPDLISEIELQNQYQNNPHLPLISIKCNPYHFGSSVVILGDAAHAMVPFYGQGMNAGMEDVRILFEHLDKYNPSTQPGQIRDHLLTKALEEYTETRRPDAAAINDMAIRNYQEMRSDVRSPTYKLRKAIEEFLYARFPTLGWATQYSRVSFSNERYSEVVKKSQRQKKILLTLFGTILVSGLSGGVWWALSAHPAARIVRLITGWLRPFRRT</sequence>
<evidence type="ECO:0000256" key="12">
    <source>
        <dbReference type="SAM" id="Phobius"/>
    </source>
</evidence>
<dbReference type="GO" id="GO:0070189">
    <property type="term" value="P:kynurenine metabolic process"/>
    <property type="evidence" value="ECO:0007669"/>
    <property type="project" value="TreeGrafter"/>
</dbReference>
<keyword evidence="7 11" id="KW-0560">Oxidoreductase</keyword>
<evidence type="ECO:0000259" key="13">
    <source>
        <dbReference type="Pfam" id="PF01494"/>
    </source>
</evidence>
<dbReference type="UniPathway" id="UPA00253">
    <property type="reaction ID" value="UER00328"/>
</dbReference>
<dbReference type="GO" id="GO:0005741">
    <property type="term" value="C:mitochondrial outer membrane"/>
    <property type="evidence" value="ECO:0007669"/>
    <property type="project" value="UniProtKB-SubCell"/>
</dbReference>
<dbReference type="EC" id="1.14.13.9" evidence="11"/>
<keyword evidence="15" id="KW-1185">Reference proteome</keyword>
<keyword evidence="12" id="KW-0812">Transmembrane</keyword>
<comment type="pathway">
    <text evidence="11">Cofactor biosynthesis; NAD(+) biosynthesis; quinolinate from L-kynurenine: step 1/3.</text>
</comment>
<evidence type="ECO:0000256" key="2">
    <source>
        <dbReference type="ARBA" id="ARBA00022630"/>
    </source>
</evidence>
<dbReference type="FunFam" id="3.50.50.60:FF:000129">
    <property type="entry name" value="Kynurenine 3-monooxygenase"/>
    <property type="match status" value="1"/>
</dbReference>
<organism evidence="14 15">
    <name type="scientific">Trichodelitschia bisporula</name>
    <dbReference type="NCBI Taxonomy" id="703511"/>
    <lineage>
        <taxon>Eukaryota</taxon>
        <taxon>Fungi</taxon>
        <taxon>Dikarya</taxon>
        <taxon>Ascomycota</taxon>
        <taxon>Pezizomycotina</taxon>
        <taxon>Dothideomycetes</taxon>
        <taxon>Dothideomycetes incertae sedis</taxon>
        <taxon>Phaeotrichales</taxon>
        <taxon>Phaeotrichaceae</taxon>
        <taxon>Trichodelitschia</taxon>
    </lineage>
</organism>
<reference evidence="14" key="1">
    <citation type="journal article" date="2020" name="Stud. Mycol.">
        <title>101 Dothideomycetes genomes: a test case for predicting lifestyles and emergence of pathogens.</title>
        <authorList>
            <person name="Haridas S."/>
            <person name="Albert R."/>
            <person name="Binder M."/>
            <person name="Bloem J."/>
            <person name="Labutti K."/>
            <person name="Salamov A."/>
            <person name="Andreopoulos B."/>
            <person name="Baker S."/>
            <person name="Barry K."/>
            <person name="Bills G."/>
            <person name="Bluhm B."/>
            <person name="Cannon C."/>
            <person name="Castanera R."/>
            <person name="Culley D."/>
            <person name="Daum C."/>
            <person name="Ezra D."/>
            <person name="Gonzalez J."/>
            <person name="Henrissat B."/>
            <person name="Kuo A."/>
            <person name="Liang C."/>
            <person name="Lipzen A."/>
            <person name="Lutzoni F."/>
            <person name="Magnuson J."/>
            <person name="Mondo S."/>
            <person name="Nolan M."/>
            <person name="Ohm R."/>
            <person name="Pangilinan J."/>
            <person name="Park H.-J."/>
            <person name="Ramirez L."/>
            <person name="Alfaro M."/>
            <person name="Sun H."/>
            <person name="Tritt A."/>
            <person name="Yoshinaga Y."/>
            <person name="Zwiers L.-H."/>
            <person name="Turgeon B."/>
            <person name="Goodwin S."/>
            <person name="Spatafora J."/>
            <person name="Crous P."/>
            <person name="Grigoriev I."/>
        </authorList>
    </citation>
    <scope>NUCLEOTIDE SEQUENCE</scope>
    <source>
        <strain evidence="14">CBS 262.69</strain>
    </source>
</reference>
<dbReference type="InterPro" id="IPR002938">
    <property type="entry name" value="FAD-bd"/>
</dbReference>
<keyword evidence="4 11" id="KW-1000">Mitochondrion outer membrane</keyword>
<evidence type="ECO:0000256" key="8">
    <source>
        <dbReference type="ARBA" id="ARBA00023033"/>
    </source>
</evidence>
<comment type="subcellular location">
    <subcellularLocation>
        <location evidence="11">Mitochondrion outer membrane</location>
    </subcellularLocation>
</comment>
<comment type="function">
    <text evidence="11">Catalyzes the hydroxylation of L-kynurenine (L-Kyn) to form 3-hydroxy-L-kynurenine (L-3OHKyn). Required for synthesis of quinolinic acid.</text>
</comment>
<dbReference type="SUPFAM" id="SSF51905">
    <property type="entry name" value="FAD/NAD(P)-binding domain"/>
    <property type="match status" value="1"/>
</dbReference>
<keyword evidence="5 11" id="KW-0274">FAD</keyword>
<gene>
    <name evidence="11" type="primary">BNA4</name>
    <name evidence="14" type="ORF">EJ06DRAFT_527797</name>
</gene>
<keyword evidence="8 11" id="KW-0503">Monooxygenase</keyword>
<name>A0A6G1I424_9PEZI</name>
<evidence type="ECO:0000256" key="4">
    <source>
        <dbReference type="ARBA" id="ARBA00022787"/>
    </source>
</evidence>
<keyword evidence="11 12" id="KW-0472">Membrane</keyword>
<dbReference type="AlphaFoldDB" id="A0A6G1I424"/>
<evidence type="ECO:0000256" key="3">
    <source>
        <dbReference type="ARBA" id="ARBA00022642"/>
    </source>
</evidence>
<dbReference type="OrthoDB" id="10053569at2759"/>
<dbReference type="GO" id="GO:0034354">
    <property type="term" value="P:'de novo' NAD+ biosynthetic process from L-tryptophan"/>
    <property type="evidence" value="ECO:0007669"/>
    <property type="project" value="UniProtKB-UniRule"/>
</dbReference>
<evidence type="ECO:0000256" key="5">
    <source>
        <dbReference type="ARBA" id="ARBA00022827"/>
    </source>
</evidence>
<keyword evidence="3 11" id="KW-0662">Pyridine nucleotide biosynthesis</keyword>
<evidence type="ECO:0000256" key="9">
    <source>
        <dbReference type="ARBA" id="ARBA00023128"/>
    </source>
</evidence>
<feature type="domain" description="FAD-binding" evidence="13">
    <location>
        <begin position="6"/>
        <end position="363"/>
    </location>
</feature>
<dbReference type="Proteomes" id="UP000799640">
    <property type="component" value="Unassembled WGS sequence"/>
</dbReference>
<evidence type="ECO:0000256" key="6">
    <source>
        <dbReference type="ARBA" id="ARBA00022857"/>
    </source>
</evidence>
<dbReference type="GO" id="GO:0019805">
    <property type="term" value="P:quinolinate biosynthetic process"/>
    <property type="evidence" value="ECO:0007669"/>
    <property type="project" value="UniProtKB-UniRule"/>
</dbReference>
<keyword evidence="12" id="KW-1133">Transmembrane helix</keyword>
<evidence type="ECO:0000313" key="15">
    <source>
        <dbReference type="Proteomes" id="UP000799640"/>
    </source>
</evidence>
<comment type="catalytic activity">
    <reaction evidence="10 11">
        <text>L-kynurenine + NADPH + O2 + H(+) = 3-hydroxy-L-kynurenine + NADP(+) + H2O</text>
        <dbReference type="Rhea" id="RHEA:20545"/>
        <dbReference type="ChEBI" id="CHEBI:15377"/>
        <dbReference type="ChEBI" id="CHEBI:15378"/>
        <dbReference type="ChEBI" id="CHEBI:15379"/>
        <dbReference type="ChEBI" id="CHEBI:57783"/>
        <dbReference type="ChEBI" id="CHEBI:57959"/>
        <dbReference type="ChEBI" id="CHEBI:58125"/>
        <dbReference type="ChEBI" id="CHEBI:58349"/>
        <dbReference type="EC" id="1.14.13.9"/>
    </reaction>
</comment>
<keyword evidence="2 11" id="KW-0285">Flavoprotein</keyword>
<keyword evidence="9 11" id="KW-0496">Mitochondrion</keyword>
<protein>
    <recommendedName>
        <fullName evidence="11">Kynurenine 3-monooxygenase</fullName>
        <ecNumber evidence="11">1.14.13.9</ecNumber>
    </recommendedName>
    <alternativeName>
        <fullName evidence="11">Biosynthesis of nicotinic acid protein 4</fullName>
    </alternativeName>
    <alternativeName>
        <fullName evidence="11">Kynurenine 3-hydroxylase</fullName>
    </alternativeName>
</protein>
<evidence type="ECO:0000256" key="10">
    <source>
        <dbReference type="ARBA" id="ARBA00047818"/>
    </source>
</evidence>
<evidence type="ECO:0000256" key="11">
    <source>
        <dbReference type="HAMAP-Rule" id="MF_03018"/>
    </source>
</evidence>
<evidence type="ECO:0000256" key="1">
    <source>
        <dbReference type="ARBA" id="ARBA00001974"/>
    </source>
</evidence>
<dbReference type="Gene3D" id="3.50.50.60">
    <property type="entry name" value="FAD/NAD(P)-binding domain"/>
    <property type="match status" value="1"/>
</dbReference>
<dbReference type="EMBL" id="ML996690">
    <property type="protein sequence ID" value="KAF2402819.1"/>
    <property type="molecule type" value="Genomic_DNA"/>
</dbReference>
<proteinExistence type="inferred from homology"/>
<dbReference type="PRINTS" id="PR00420">
    <property type="entry name" value="RNGMNOXGNASE"/>
</dbReference>
<comment type="similarity">
    <text evidence="11">Belongs to the aromatic-ring hydroxylase family. KMO subfamily.</text>
</comment>
<dbReference type="GO" id="GO:0004502">
    <property type="term" value="F:kynurenine 3-monooxygenase activity"/>
    <property type="evidence" value="ECO:0007669"/>
    <property type="project" value="UniProtKB-UniRule"/>
</dbReference>
<feature type="transmembrane region" description="Helical" evidence="12">
    <location>
        <begin position="461"/>
        <end position="482"/>
    </location>
</feature>
<keyword evidence="6 11" id="KW-0521">NADP</keyword>
<dbReference type="InterPro" id="IPR036188">
    <property type="entry name" value="FAD/NAD-bd_sf"/>
</dbReference>
<dbReference type="InterPro" id="IPR027545">
    <property type="entry name" value="Kynurenine_monooxygenase"/>
</dbReference>